<evidence type="ECO:0000313" key="8">
    <source>
        <dbReference type="EMBL" id="MBB4802150.1"/>
    </source>
</evidence>
<keyword evidence="4" id="KW-0732">Signal</keyword>
<protein>
    <submittedName>
        <fullName evidence="8">Polyhydroxybutyrate depolymerase</fullName>
    </submittedName>
</protein>
<organism evidence="8 9">
    <name type="scientific">Flavobacterium nitrogenifigens</name>
    <dbReference type="NCBI Taxonomy" id="1617283"/>
    <lineage>
        <taxon>Bacteria</taxon>
        <taxon>Pseudomonadati</taxon>
        <taxon>Bacteroidota</taxon>
        <taxon>Flavobacteriia</taxon>
        <taxon>Flavobacteriales</taxon>
        <taxon>Flavobacteriaceae</taxon>
        <taxon>Flavobacterium</taxon>
    </lineage>
</organism>
<dbReference type="GO" id="GO:0030600">
    <property type="term" value="F:feruloyl esterase activity"/>
    <property type="evidence" value="ECO:0007669"/>
    <property type="project" value="InterPro"/>
</dbReference>
<keyword evidence="7" id="KW-0624">Polysaccharide degradation</keyword>
<comment type="caution">
    <text evidence="8">The sequence shown here is derived from an EMBL/GenBank/DDBJ whole genome shotgun (WGS) entry which is preliminary data.</text>
</comment>
<evidence type="ECO:0000313" key="9">
    <source>
        <dbReference type="Proteomes" id="UP000561681"/>
    </source>
</evidence>
<dbReference type="InterPro" id="IPR029058">
    <property type="entry name" value="AB_hydrolase_fold"/>
</dbReference>
<gene>
    <name evidence="8" type="ORF">HNP37_002223</name>
</gene>
<dbReference type="GO" id="GO:0045493">
    <property type="term" value="P:xylan catabolic process"/>
    <property type="evidence" value="ECO:0007669"/>
    <property type="project" value="UniProtKB-KW"/>
</dbReference>
<keyword evidence="6" id="KW-0119">Carbohydrate metabolism</keyword>
<sequence length="260" mass="29025">MIKHIFAFLFITSAAIAQQKSIPVIKHWQVDGLDREALIYIPSTAQSKLSPVIFLFHGHGGNMQEMFDSHNFQDLWPEAIVIVPQGLKTPGQLVDKAGKFSGWQQQPGDMDDRDIHFFDTMVQSIADQYKIDKQHIFATGHSNGGSFTYLLWAMRGNVLAAVAPSAAVAFKFNNLLEAKPVMHIMGENDNLVKPLWQKMQISSLLKLNKCSKTGRAYDSSTVVYSSEINAPVAVYKHPGGHVYPSDADKAVVKFFKNEFL</sequence>
<comment type="subcellular location">
    <subcellularLocation>
        <location evidence="1">Secreted</location>
    </subcellularLocation>
</comment>
<dbReference type="AlphaFoldDB" id="A0A7W7IXB0"/>
<keyword evidence="5" id="KW-0378">Hydrolase</keyword>
<evidence type="ECO:0000256" key="1">
    <source>
        <dbReference type="ARBA" id="ARBA00004613"/>
    </source>
</evidence>
<evidence type="ECO:0000256" key="5">
    <source>
        <dbReference type="ARBA" id="ARBA00022801"/>
    </source>
</evidence>
<evidence type="ECO:0000256" key="3">
    <source>
        <dbReference type="ARBA" id="ARBA00022651"/>
    </source>
</evidence>
<dbReference type="Gene3D" id="3.40.50.1820">
    <property type="entry name" value="alpha/beta hydrolase"/>
    <property type="match status" value="1"/>
</dbReference>
<dbReference type="PANTHER" id="PTHR38050:SF2">
    <property type="entry name" value="FERULOYL ESTERASE C-RELATED"/>
    <property type="match status" value="1"/>
</dbReference>
<keyword evidence="2" id="KW-0964">Secreted</keyword>
<dbReference type="GO" id="GO:0005576">
    <property type="term" value="C:extracellular region"/>
    <property type="evidence" value="ECO:0007669"/>
    <property type="project" value="UniProtKB-SubCell"/>
</dbReference>
<evidence type="ECO:0000256" key="2">
    <source>
        <dbReference type="ARBA" id="ARBA00022525"/>
    </source>
</evidence>
<evidence type="ECO:0000256" key="4">
    <source>
        <dbReference type="ARBA" id="ARBA00022729"/>
    </source>
</evidence>
<dbReference type="EMBL" id="JACHLD010000003">
    <property type="protein sequence ID" value="MBB4802150.1"/>
    <property type="molecule type" value="Genomic_DNA"/>
</dbReference>
<keyword evidence="3" id="KW-0858">Xylan degradation</keyword>
<evidence type="ECO:0000256" key="6">
    <source>
        <dbReference type="ARBA" id="ARBA00023277"/>
    </source>
</evidence>
<proteinExistence type="predicted"/>
<dbReference type="SUPFAM" id="SSF53474">
    <property type="entry name" value="alpha/beta-Hydrolases"/>
    <property type="match status" value="1"/>
</dbReference>
<dbReference type="Proteomes" id="UP000561681">
    <property type="component" value="Unassembled WGS sequence"/>
</dbReference>
<name>A0A7W7IXB0_9FLAO</name>
<keyword evidence="9" id="KW-1185">Reference proteome</keyword>
<dbReference type="PANTHER" id="PTHR38050">
    <property type="match status" value="1"/>
</dbReference>
<dbReference type="RefSeq" id="WP_184161431.1">
    <property type="nucleotide sequence ID" value="NZ_JACHLD010000003.1"/>
</dbReference>
<evidence type="ECO:0000256" key="7">
    <source>
        <dbReference type="ARBA" id="ARBA00023326"/>
    </source>
</evidence>
<reference evidence="8 9" key="1">
    <citation type="submission" date="2020-08" db="EMBL/GenBank/DDBJ databases">
        <title>Functional genomics of gut bacteria from endangered species of beetles.</title>
        <authorList>
            <person name="Carlos-Shanley C."/>
        </authorList>
    </citation>
    <scope>NUCLEOTIDE SEQUENCE [LARGE SCALE GENOMIC DNA]</scope>
    <source>
        <strain evidence="8 9">S00142</strain>
    </source>
</reference>
<accession>A0A7W7IXB0</accession>
<dbReference type="InterPro" id="IPR043595">
    <property type="entry name" value="FaeB/C/D"/>
</dbReference>